<keyword evidence="2" id="KW-1185">Reference proteome</keyword>
<protein>
    <submittedName>
        <fullName evidence="1">Uncharacterized protein</fullName>
    </submittedName>
</protein>
<dbReference type="EMBL" id="KZ819188">
    <property type="protein sequence ID" value="PWZ02926.1"/>
    <property type="molecule type" value="Genomic_DNA"/>
</dbReference>
<dbReference type="AlphaFoldDB" id="A0A317XX78"/>
<organism evidence="1 2">
    <name type="scientific">Testicularia cyperi</name>
    <dbReference type="NCBI Taxonomy" id="1882483"/>
    <lineage>
        <taxon>Eukaryota</taxon>
        <taxon>Fungi</taxon>
        <taxon>Dikarya</taxon>
        <taxon>Basidiomycota</taxon>
        <taxon>Ustilaginomycotina</taxon>
        <taxon>Ustilaginomycetes</taxon>
        <taxon>Ustilaginales</taxon>
        <taxon>Anthracoideaceae</taxon>
        <taxon>Testicularia</taxon>
    </lineage>
</organism>
<dbReference type="Proteomes" id="UP000246740">
    <property type="component" value="Unassembled WGS sequence"/>
</dbReference>
<sequence length="165" mass="18529">MEVGMNYRSSESDAMSRASRPATVQFCSQPKRPSLCAHSANKSATLLCSRSSCSLTSCRFHSLPLYDSSALLTARKENVLLCSSCRRLVRCEVSKWLFRSLQSSLSLPLWTLGNLALCARCRFRVCPPVLYILVLHFPVLSSWSTRRSRRQSCPSQQSDEDVVFA</sequence>
<evidence type="ECO:0000313" key="2">
    <source>
        <dbReference type="Proteomes" id="UP000246740"/>
    </source>
</evidence>
<accession>A0A317XX78</accession>
<dbReference type="InParanoid" id="A0A317XX78"/>
<gene>
    <name evidence="1" type="ORF">BCV70DRAFT_8445</name>
</gene>
<name>A0A317XX78_9BASI</name>
<reference evidence="1 2" key="1">
    <citation type="journal article" date="2018" name="Mol. Biol. Evol.">
        <title>Broad Genomic Sampling Reveals a Smut Pathogenic Ancestry of the Fungal Clade Ustilaginomycotina.</title>
        <authorList>
            <person name="Kijpornyongpan T."/>
            <person name="Mondo S.J."/>
            <person name="Barry K."/>
            <person name="Sandor L."/>
            <person name="Lee J."/>
            <person name="Lipzen A."/>
            <person name="Pangilinan J."/>
            <person name="LaButti K."/>
            <person name="Hainaut M."/>
            <person name="Henrissat B."/>
            <person name="Grigoriev I.V."/>
            <person name="Spatafora J.W."/>
            <person name="Aime M.C."/>
        </authorList>
    </citation>
    <scope>NUCLEOTIDE SEQUENCE [LARGE SCALE GENOMIC DNA]</scope>
    <source>
        <strain evidence="1 2">MCA 3645</strain>
    </source>
</reference>
<proteinExistence type="predicted"/>
<evidence type="ECO:0000313" key="1">
    <source>
        <dbReference type="EMBL" id="PWZ02926.1"/>
    </source>
</evidence>